<dbReference type="GO" id="GO:0005938">
    <property type="term" value="C:cell cortex"/>
    <property type="evidence" value="ECO:0007669"/>
    <property type="project" value="EnsemblMetazoa"/>
</dbReference>
<dbReference type="GO" id="GO:0044297">
    <property type="term" value="C:cell body"/>
    <property type="evidence" value="ECO:0007669"/>
    <property type="project" value="EnsemblMetazoa"/>
</dbReference>
<dbReference type="GO" id="GO:0043539">
    <property type="term" value="F:protein serine/threonine kinase activator activity"/>
    <property type="evidence" value="ECO:0007669"/>
    <property type="project" value="EnsemblMetazoa"/>
</dbReference>
<dbReference type="GO" id="GO:1902554">
    <property type="term" value="C:serine/threonine protein kinase complex"/>
    <property type="evidence" value="ECO:0007669"/>
    <property type="project" value="TreeGrafter"/>
</dbReference>
<evidence type="ECO:0000313" key="3">
    <source>
        <dbReference type="EnsemblMetazoa" id="CJA12018.1"/>
    </source>
</evidence>
<dbReference type="GO" id="GO:0045202">
    <property type="term" value="C:synapse"/>
    <property type="evidence" value="ECO:0007669"/>
    <property type="project" value="EnsemblMetazoa"/>
</dbReference>
<dbReference type="EnsemblMetazoa" id="CJA12018.1">
    <property type="protein sequence ID" value="CJA12018.1"/>
    <property type="gene ID" value="WBGene00131222"/>
</dbReference>
<dbReference type="SUPFAM" id="SSF56112">
    <property type="entry name" value="Protein kinase-like (PK-like)"/>
    <property type="match status" value="1"/>
</dbReference>
<proteinExistence type="inferred from homology"/>
<dbReference type="GO" id="GO:0007163">
    <property type="term" value="P:establishment or maintenance of cell polarity"/>
    <property type="evidence" value="ECO:0007669"/>
    <property type="project" value="EnsemblMetazoa"/>
</dbReference>
<dbReference type="PROSITE" id="PS50011">
    <property type="entry name" value="PROTEIN_KINASE_DOM"/>
    <property type="match status" value="1"/>
</dbReference>
<evidence type="ECO:0000313" key="4">
    <source>
        <dbReference type="Proteomes" id="UP000005237"/>
    </source>
</evidence>
<dbReference type="PANTHER" id="PTHR48014:SF21">
    <property type="entry name" value="SERINE_THREONINE-PROTEIN KINASE FRAY2"/>
    <property type="match status" value="1"/>
</dbReference>
<dbReference type="InterPro" id="IPR047173">
    <property type="entry name" value="STRAD_A/B-like"/>
</dbReference>
<dbReference type="GO" id="GO:0055059">
    <property type="term" value="P:asymmetric neuroblast division"/>
    <property type="evidence" value="ECO:0007669"/>
    <property type="project" value="EnsemblMetazoa"/>
</dbReference>
<dbReference type="GO" id="GO:0043005">
    <property type="term" value="C:neuron projection"/>
    <property type="evidence" value="ECO:0007669"/>
    <property type="project" value="EnsemblMetazoa"/>
</dbReference>
<dbReference type="GO" id="GO:0005524">
    <property type="term" value="F:ATP binding"/>
    <property type="evidence" value="ECO:0007669"/>
    <property type="project" value="InterPro"/>
</dbReference>
<dbReference type="GO" id="GO:0019901">
    <property type="term" value="F:protein kinase binding"/>
    <property type="evidence" value="ECO:0007669"/>
    <property type="project" value="EnsemblMetazoa"/>
</dbReference>
<dbReference type="GO" id="GO:0050808">
    <property type="term" value="P:synapse organization"/>
    <property type="evidence" value="ECO:0007669"/>
    <property type="project" value="EnsemblMetazoa"/>
</dbReference>
<dbReference type="GO" id="GO:0004672">
    <property type="term" value="F:protein kinase activity"/>
    <property type="evidence" value="ECO:0007669"/>
    <property type="project" value="InterPro"/>
</dbReference>
<organism evidence="3 4">
    <name type="scientific">Caenorhabditis japonica</name>
    <dbReference type="NCBI Taxonomy" id="281687"/>
    <lineage>
        <taxon>Eukaryota</taxon>
        <taxon>Metazoa</taxon>
        <taxon>Ecdysozoa</taxon>
        <taxon>Nematoda</taxon>
        <taxon>Chromadorea</taxon>
        <taxon>Rhabditida</taxon>
        <taxon>Rhabditina</taxon>
        <taxon>Rhabditomorpha</taxon>
        <taxon>Rhabditoidea</taxon>
        <taxon>Rhabditidae</taxon>
        <taxon>Peloderinae</taxon>
        <taxon>Caenorhabditis</taxon>
    </lineage>
</organism>
<keyword evidence="4" id="KW-1185">Reference proteome</keyword>
<evidence type="ECO:0000256" key="1">
    <source>
        <dbReference type="ARBA" id="ARBA00008874"/>
    </source>
</evidence>
<name>A0A8R1DUK6_CAEJA</name>
<dbReference type="GO" id="GO:0006611">
    <property type="term" value="P:protein export from nucleus"/>
    <property type="evidence" value="ECO:0007669"/>
    <property type="project" value="TreeGrafter"/>
</dbReference>
<dbReference type="Gene3D" id="1.10.510.10">
    <property type="entry name" value="Transferase(Phosphotransferase) domain 1"/>
    <property type="match status" value="1"/>
</dbReference>
<dbReference type="InterPro" id="IPR000719">
    <property type="entry name" value="Prot_kinase_dom"/>
</dbReference>
<dbReference type="AlphaFoldDB" id="A0A8R1DUK6"/>
<protein>
    <submittedName>
        <fullName evidence="3">Protein kinase domain-containing protein</fullName>
    </submittedName>
</protein>
<dbReference type="GO" id="GO:1904746">
    <property type="term" value="P:negative regulation of apoptotic process involved in development"/>
    <property type="evidence" value="ECO:0007669"/>
    <property type="project" value="EnsemblMetazoa"/>
</dbReference>
<dbReference type="GO" id="GO:0043055">
    <property type="term" value="P:maintenance of dauer"/>
    <property type="evidence" value="ECO:0007669"/>
    <property type="project" value="EnsemblMetazoa"/>
</dbReference>
<dbReference type="InterPro" id="IPR011009">
    <property type="entry name" value="Kinase-like_dom_sf"/>
</dbReference>
<dbReference type="Pfam" id="PF00069">
    <property type="entry name" value="Pkinase"/>
    <property type="match status" value="1"/>
</dbReference>
<sequence length="369" mass="42852">MSKDRHLFAIPANFFIYCVFNRVVKQGNPTHLSWICDVARQRVTLCVSNRRVSPRFWRTTCSNESLRHESIIFEETQREATNLRLMNHPNILELNDCFVLENSVYQITPAMNLGSLFDIVLNYKKFGINEKATAGITKQVLDALAYLHQRRYIHRDVKPKHILIDSNGNVKLSGFRFMIELNAHLDCVYEFDAHLQNQIYYLAPEVLAQNMHGYTVKSDIYMLGITICEAINGVMPFAELDPLEMLHRKLNGQVPRPVDMTSLKDDEALGIDISQRPREHLTRQFSQEMHDFIANCLLYEPMHRNSAADLKESTWLGSKAYRDLRPTDVSEALELDYTHFDLSLWEQEPVIPPQPEQRYEIAFDYSPLS</sequence>
<dbReference type="GO" id="GO:0005634">
    <property type="term" value="C:nucleus"/>
    <property type="evidence" value="ECO:0007669"/>
    <property type="project" value="EnsemblMetazoa"/>
</dbReference>
<dbReference type="PANTHER" id="PTHR48014">
    <property type="entry name" value="SERINE/THREONINE-PROTEIN KINASE FRAY2"/>
    <property type="match status" value="1"/>
</dbReference>
<reference evidence="3" key="2">
    <citation type="submission" date="2022-06" db="UniProtKB">
        <authorList>
            <consortium name="EnsemblMetazoa"/>
        </authorList>
    </citation>
    <scope>IDENTIFICATION</scope>
    <source>
        <strain evidence="3">DF5081</strain>
    </source>
</reference>
<reference evidence="4" key="1">
    <citation type="submission" date="2010-08" db="EMBL/GenBank/DDBJ databases">
        <authorList>
            <consortium name="Caenorhabditis japonica Sequencing Consortium"/>
            <person name="Wilson R.K."/>
        </authorList>
    </citation>
    <scope>NUCLEOTIDE SEQUENCE [LARGE SCALE GENOMIC DNA]</scope>
    <source>
        <strain evidence="4">DF5081</strain>
    </source>
</reference>
<comment type="similarity">
    <text evidence="1">Belongs to the protein kinase superfamily. STE Ser/Thr protein kinase family. STE20 subfamily.</text>
</comment>
<dbReference type="GO" id="GO:0035418">
    <property type="term" value="P:protein localization to synapse"/>
    <property type="evidence" value="ECO:0007669"/>
    <property type="project" value="EnsemblMetazoa"/>
</dbReference>
<accession>A0A8R1DUK6</accession>
<evidence type="ECO:0000259" key="2">
    <source>
        <dbReference type="PROSITE" id="PS50011"/>
    </source>
</evidence>
<feature type="domain" description="Protein kinase" evidence="2">
    <location>
        <begin position="1"/>
        <end position="316"/>
    </location>
</feature>
<dbReference type="Proteomes" id="UP000005237">
    <property type="component" value="Unassembled WGS sequence"/>
</dbReference>